<keyword evidence="2" id="KW-0812">Transmembrane</keyword>
<dbReference type="EMBL" id="BDGX01000033">
    <property type="protein sequence ID" value="GAV52364.1"/>
    <property type="molecule type" value="Genomic_DNA"/>
</dbReference>
<evidence type="ECO:0000256" key="1">
    <source>
        <dbReference type="SAM" id="MobiDB-lite"/>
    </source>
</evidence>
<feature type="compositionally biased region" description="Polar residues" evidence="1">
    <location>
        <begin position="238"/>
        <end position="254"/>
    </location>
</feature>
<keyword evidence="2" id="KW-0472">Membrane</keyword>
<dbReference type="OrthoDB" id="4053752at2759"/>
<organism evidence="3 4">
    <name type="scientific">Zygosaccharomyces rouxii</name>
    <dbReference type="NCBI Taxonomy" id="4956"/>
    <lineage>
        <taxon>Eukaryota</taxon>
        <taxon>Fungi</taxon>
        <taxon>Dikarya</taxon>
        <taxon>Ascomycota</taxon>
        <taxon>Saccharomycotina</taxon>
        <taxon>Saccharomycetes</taxon>
        <taxon>Saccharomycetales</taxon>
        <taxon>Saccharomycetaceae</taxon>
        <taxon>Zygosaccharomyces</taxon>
    </lineage>
</organism>
<reference evidence="3 4" key="1">
    <citation type="submission" date="2016-08" db="EMBL/GenBank/DDBJ databases">
        <title>Draft genome sequence of allopolyploid Zygosaccharomyces rouxii.</title>
        <authorList>
            <person name="Watanabe J."/>
            <person name="Uehara K."/>
            <person name="Mogi Y."/>
            <person name="Tsukioka Y."/>
        </authorList>
    </citation>
    <scope>NUCLEOTIDE SEQUENCE [LARGE SCALE GENOMIC DNA]</scope>
    <source>
        <strain evidence="3 4">NBRC 110957</strain>
    </source>
</reference>
<proteinExistence type="predicted"/>
<accession>A0A1Q3A9G2</accession>
<protein>
    <submittedName>
        <fullName evidence="3">Uncharacterized protein</fullName>
    </submittedName>
</protein>
<dbReference type="AlphaFoldDB" id="A0A1Q3A9G2"/>
<name>A0A1Q3A9G2_ZYGRO</name>
<sequence>MARHPVVHGALSISGTIGAVKGFQKLLQRYLSNEWLFENDKSEVSPTSVIPSVLESSSQGLSDKGKELDWSRVLSFMVDQIANMDVRLAVAIVVLAVMGPVLPYVFGYGKVKAASVESEIIASHLDPAQRALLQFGKSKSEPLLLGYVSMELDEFREHGTSEQVPHLRRQLRLEKQQVGKDFQDEVKIAEQLVQRQESRELEKEEEQEAEEEQVEEETGSRSPHAEEESVTSAGGKPGSSTRSEYTLPSAQTSPLDHRDSCVSHSNVCIQLSPIKTSNLDAQLTSEQVYSQPFTY</sequence>
<dbReference type="Proteomes" id="UP000187013">
    <property type="component" value="Unassembled WGS sequence"/>
</dbReference>
<feature type="compositionally biased region" description="Acidic residues" evidence="1">
    <location>
        <begin position="203"/>
        <end position="217"/>
    </location>
</feature>
<feature type="transmembrane region" description="Helical" evidence="2">
    <location>
        <begin position="86"/>
        <end position="106"/>
    </location>
</feature>
<gene>
    <name evidence="3" type="ORF">ZYGR_0AG03550</name>
</gene>
<evidence type="ECO:0000313" key="3">
    <source>
        <dbReference type="EMBL" id="GAV52364.1"/>
    </source>
</evidence>
<feature type="region of interest" description="Disordered" evidence="1">
    <location>
        <begin position="197"/>
        <end position="262"/>
    </location>
</feature>
<keyword evidence="2" id="KW-1133">Transmembrane helix</keyword>
<comment type="caution">
    <text evidence="3">The sequence shown here is derived from an EMBL/GenBank/DDBJ whole genome shotgun (WGS) entry which is preliminary data.</text>
</comment>
<evidence type="ECO:0000313" key="4">
    <source>
        <dbReference type="Proteomes" id="UP000187013"/>
    </source>
</evidence>
<evidence type="ECO:0000256" key="2">
    <source>
        <dbReference type="SAM" id="Phobius"/>
    </source>
</evidence>